<organism evidence="2 3">
    <name type="scientific">Bacillus spongiae</name>
    <dbReference type="NCBI Taxonomy" id="2683610"/>
    <lineage>
        <taxon>Bacteria</taxon>
        <taxon>Bacillati</taxon>
        <taxon>Bacillota</taxon>
        <taxon>Bacilli</taxon>
        <taxon>Bacillales</taxon>
        <taxon>Bacillaceae</taxon>
        <taxon>Bacillus</taxon>
    </lineage>
</organism>
<keyword evidence="3" id="KW-1185">Reference proteome</keyword>
<dbReference type="RefSeq" id="WP_336587584.1">
    <property type="nucleotide sequence ID" value="NZ_JBBAXC010000011.1"/>
</dbReference>
<feature type="transmembrane region" description="Helical" evidence="1">
    <location>
        <begin position="6"/>
        <end position="31"/>
    </location>
</feature>
<reference evidence="2 3" key="1">
    <citation type="journal article" date="2018" name="J. Microbiol.">
        <title>Bacillus spongiae sp. nov., isolated from sponge of Jeju Island.</title>
        <authorList>
            <person name="Lee G.E."/>
            <person name="Im W.T."/>
            <person name="Park J.S."/>
        </authorList>
    </citation>
    <scope>NUCLEOTIDE SEQUENCE [LARGE SCALE GENOMIC DNA]</scope>
    <source>
        <strain evidence="2 3">135PIL107-10</strain>
    </source>
</reference>
<keyword evidence="1" id="KW-0812">Transmembrane</keyword>
<protein>
    <submittedName>
        <fullName evidence="2">Uncharacterized protein</fullName>
    </submittedName>
</protein>
<evidence type="ECO:0000313" key="3">
    <source>
        <dbReference type="Proteomes" id="UP001312865"/>
    </source>
</evidence>
<dbReference type="Proteomes" id="UP001312865">
    <property type="component" value="Unassembled WGS sequence"/>
</dbReference>
<dbReference type="EMBL" id="JBBAXC010000011">
    <property type="protein sequence ID" value="MEI5908142.1"/>
    <property type="molecule type" value="Genomic_DNA"/>
</dbReference>
<comment type="caution">
    <text evidence="2">The sequence shown here is derived from an EMBL/GenBank/DDBJ whole genome shotgun (WGS) entry which is preliminary data.</text>
</comment>
<keyword evidence="1" id="KW-1133">Transmembrane helix</keyword>
<feature type="transmembrane region" description="Helical" evidence="1">
    <location>
        <begin position="43"/>
        <end position="66"/>
    </location>
</feature>
<accession>A0ABU8HG58</accession>
<gene>
    <name evidence="2" type="ORF">WAK64_13870</name>
</gene>
<evidence type="ECO:0000256" key="1">
    <source>
        <dbReference type="SAM" id="Phobius"/>
    </source>
</evidence>
<evidence type="ECO:0000313" key="2">
    <source>
        <dbReference type="EMBL" id="MEI5908142.1"/>
    </source>
</evidence>
<name>A0ABU8HG58_9BACI</name>
<sequence>MIGFDILLVLLLLFLVTIFFFSATFAVIFLFQRGKCDKKDNCLCFLGPFIAIAAVAIAIGIILVGLEIGGPQPDTVSSTLLLQKFI</sequence>
<proteinExistence type="predicted"/>
<keyword evidence="1" id="KW-0472">Membrane</keyword>